<protein>
    <submittedName>
        <fullName evidence="1">Uncharacterized protein</fullName>
    </submittedName>
</protein>
<organism evidence="1 2">
    <name type="scientific">Cohnella yongneupensis</name>
    <dbReference type="NCBI Taxonomy" id="425006"/>
    <lineage>
        <taxon>Bacteria</taxon>
        <taxon>Bacillati</taxon>
        <taxon>Bacillota</taxon>
        <taxon>Bacilli</taxon>
        <taxon>Bacillales</taxon>
        <taxon>Paenibacillaceae</taxon>
        <taxon>Cohnella</taxon>
    </lineage>
</organism>
<dbReference type="Proteomes" id="UP001596108">
    <property type="component" value="Unassembled WGS sequence"/>
</dbReference>
<reference evidence="2" key="1">
    <citation type="journal article" date="2019" name="Int. J. Syst. Evol. Microbiol.">
        <title>The Global Catalogue of Microorganisms (GCM) 10K type strain sequencing project: providing services to taxonomists for standard genome sequencing and annotation.</title>
        <authorList>
            <consortium name="The Broad Institute Genomics Platform"/>
            <consortium name="The Broad Institute Genome Sequencing Center for Infectious Disease"/>
            <person name="Wu L."/>
            <person name="Ma J."/>
        </authorList>
    </citation>
    <scope>NUCLEOTIDE SEQUENCE [LARGE SCALE GENOMIC DNA]</scope>
    <source>
        <strain evidence="2">CGMCC 1.18578</strain>
    </source>
</reference>
<proteinExistence type="predicted"/>
<dbReference type="RefSeq" id="WP_378112407.1">
    <property type="nucleotide sequence ID" value="NZ_JBHSNC010000042.1"/>
</dbReference>
<sequence>MDKVIPSVRYSLIGLEVDGTTLAELLEMARRHCRLILEHSKPQTTVGGGKSAKKLRAYDLKGNR</sequence>
<comment type="caution">
    <text evidence="1">The sequence shown here is derived from an EMBL/GenBank/DDBJ whole genome shotgun (WGS) entry which is preliminary data.</text>
</comment>
<evidence type="ECO:0000313" key="1">
    <source>
        <dbReference type="EMBL" id="MFC5530469.1"/>
    </source>
</evidence>
<dbReference type="EMBL" id="JBHSNC010000042">
    <property type="protein sequence ID" value="MFC5530469.1"/>
    <property type="molecule type" value="Genomic_DNA"/>
</dbReference>
<name>A0ABW0R5E8_9BACL</name>
<accession>A0ABW0R5E8</accession>
<gene>
    <name evidence="1" type="ORF">ACFPQ4_13615</name>
</gene>
<evidence type="ECO:0000313" key="2">
    <source>
        <dbReference type="Proteomes" id="UP001596108"/>
    </source>
</evidence>
<keyword evidence="2" id="KW-1185">Reference proteome</keyword>